<keyword evidence="1" id="KW-0472">Membrane</keyword>
<evidence type="ECO:0000256" key="1">
    <source>
        <dbReference type="SAM" id="Phobius"/>
    </source>
</evidence>
<keyword evidence="3" id="KW-1185">Reference proteome</keyword>
<dbReference type="Proteomes" id="UP001501153">
    <property type="component" value="Unassembled WGS sequence"/>
</dbReference>
<evidence type="ECO:0000313" key="3">
    <source>
        <dbReference type="Proteomes" id="UP001501153"/>
    </source>
</evidence>
<sequence>MATESTEKGRHRYAWPLGINLSILLLAVGRNWPHEPFNGLALLMLSCINGLLGFVFLLFERRRDAGYTGGFFLSFLLLLLIGFGTCAKESKQQRQIEIEEVEAPESN</sequence>
<feature type="transmembrane region" description="Helical" evidence="1">
    <location>
        <begin position="12"/>
        <end position="28"/>
    </location>
</feature>
<accession>A0ABP8ISZ5</accession>
<gene>
    <name evidence="2" type="ORF">GCM10023185_46670</name>
</gene>
<evidence type="ECO:0000313" key="2">
    <source>
        <dbReference type="EMBL" id="GAA4371317.1"/>
    </source>
</evidence>
<organism evidence="2 3">
    <name type="scientific">Hymenobacter saemangeumensis</name>
    <dbReference type="NCBI Taxonomy" id="1084522"/>
    <lineage>
        <taxon>Bacteria</taxon>
        <taxon>Pseudomonadati</taxon>
        <taxon>Bacteroidota</taxon>
        <taxon>Cytophagia</taxon>
        <taxon>Cytophagales</taxon>
        <taxon>Hymenobacteraceae</taxon>
        <taxon>Hymenobacter</taxon>
    </lineage>
</organism>
<keyword evidence="1" id="KW-1133">Transmembrane helix</keyword>
<proteinExistence type="predicted"/>
<feature type="transmembrane region" description="Helical" evidence="1">
    <location>
        <begin position="65"/>
        <end position="87"/>
    </location>
</feature>
<protein>
    <recommendedName>
        <fullName evidence="4">DUF805 domain-containing protein</fullName>
    </recommendedName>
</protein>
<reference evidence="3" key="1">
    <citation type="journal article" date="2019" name="Int. J. Syst. Evol. Microbiol.">
        <title>The Global Catalogue of Microorganisms (GCM) 10K type strain sequencing project: providing services to taxonomists for standard genome sequencing and annotation.</title>
        <authorList>
            <consortium name="The Broad Institute Genomics Platform"/>
            <consortium name="The Broad Institute Genome Sequencing Center for Infectious Disease"/>
            <person name="Wu L."/>
            <person name="Ma J."/>
        </authorList>
    </citation>
    <scope>NUCLEOTIDE SEQUENCE [LARGE SCALE GENOMIC DNA]</scope>
    <source>
        <strain evidence="3">JCM 17923</strain>
    </source>
</reference>
<dbReference type="RefSeq" id="WP_345238586.1">
    <property type="nucleotide sequence ID" value="NZ_BAABGZ010000082.1"/>
</dbReference>
<dbReference type="EMBL" id="BAABGZ010000082">
    <property type="protein sequence ID" value="GAA4371317.1"/>
    <property type="molecule type" value="Genomic_DNA"/>
</dbReference>
<name>A0ABP8ISZ5_9BACT</name>
<feature type="transmembrane region" description="Helical" evidence="1">
    <location>
        <begin position="40"/>
        <end position="59"/>
    </location>
</feature>
<evidence type="ECO:0008006" key="4">
    <source>
        <dbReference type="Google" id="ProtNLM"/>
    </source>
</evidence>
<comment type="caution">
    <text evidence="2">The sequence shown here is derived from an EMBL/GenBank/DDBJ whole genome shotgun (WGS) entry which is preliminary data.</text>
</comment>
<keyword evidence="1" id="KW-0812">Transmembrane</keyword>